<comment type="subcellular location">
    <subcellularLocation>
        <location evidence="1">Membrane</location>
        <topology evidence="1">Multi-pass membrane protein</topology>
    </subcellularLocation>
</comment>
<evidence type="ECO:0000256" key="4">
    <source>
        <dbReference type="ARBA" id="ARBA00023136"/>
    </source>
</evidence>
<feature type="transmembrane region" description="Helical" evidence="6">
    <location>
        <begin position="547"/>
        <end position="565"/>
    </location>
</feature>
<feature type="compositionally biased region" description="Polar residues" evidence="5">
    <location>
        <begin position="57"/>
        <end position="68"/>
    </location>
</feature>
<feature type="transmembrane region" description="Helical" evidence="6">
    <location>
        <begin position="291"/>
        <end position="310"/>
    </location>
</feature>
<organism evidence="8 9">
    <name type="scientific">Actinopolymorpha rutila</name>
    <dbReference type="NCBI Taxonomy" id="446787"/>
    <lineage>
        <taxon>Bacteria</taxon>
        <taxon>Bacillati</taxon>
        <taxon>Actinomycetota</taxon>
        <taxon>Actinomycetes</taxon>
        <taxon>Propionibacteriales</taxon>
        <taxon>Actinopolymorphaceae</taxon>
        <taxon>Actinopolymorpha</taxon>
    </lineage>
</organism>
<keyword evidence="4 6" id="KW-0472">Membrane</keyword>
<keyword evidence="8" id="KW-0436">Ligase</keyword>
<accession>A0A852ZDA7</accession>
<evidence type="ECO:0000256" key="2">
    <source>
        <dbReference type="ARBA" id="ARBA00022692"/>
    </source>
</evidence>
<evidence type="ECO:0000256" key="3">
    <source>
        <dbReference type="ARBA" id="ARBA00022989"/>
    </source>
</evidence>
<dbReference type="RefSeq" id="WP_238341323.1">
    <property type="nucleotide sequence ID" value="NZ_BAAARR010000016.1"/>
</dbReference>
<protein>
    <submittedName>
        <fullName evidence="8">O-antigen ligase</fullName>
    </submittedName>
</protein>
<dbReference type="PANTHER" id="PTHR37422:SF13">
    <property type="entry name" value="LIPOPOLYSACCHARIDE BIOSYNTHESIS PROTEIN PA4999-RELATED"/>
    <property type="match status" value="1"/>
</dbReference>
<evidence type="ECO:0000259" key="7">
    <source>
        <dbReference type="Pfam" id="PF04932"/>
    </source>
</evidence>
<keyword evidence="3 6" id="KW-1133">Transmembrane helix</keyword>
<dbReference type="Pfam" id="PF04932">
    <property type="entry name" value="Wzy_C"/>
    <property type="match status" value="1"/>
</dbReference>
<evidence type="ECO:0000313" key="8">
    <source>
        <dbReference type="EMBL" id="NYH90874.1"/>
    </source>
</evidence>
<feature type="region of interest" description="Disordered" evidence="5">
    <location>
        <begin position="26"/>
        <end position="116"/>
    </location>
</feature>
<feature type="domain" description="O-antigen ligase-related" evidence="7">
    <location>
        <begin position="369"/>
        <end position="503"/>
    </location>
</feature>
<feature type="transmembrane region" description="Helical" evidence="6">
    <location>
        <begin position="231"/>
        <end position="248"/>
    </location>
</feature>
<feature type="compositionally biased region" description="Basic and acidic residues" evidence="5">
    <location>
        <begin position="30"/>
        <end position="41"/>
    </location>
</feature>
<dbReference type="GO" id="GO:0016020">
    <property type="term" value="C:membrane"/>
    <property type="evidence" value="ECO:0007669"/>
    <property type="project" value="UniProtKB-SubCell"/>
</dbReference>
<feature type="transmembrane region" description="Helical" evidence="6">
    <location>
        <begin position="339"/>
        <end position="357"/>
    </location>
</feature>
<dbReference type="PANTHER" id="PTHR37422">
    <property type="entry name" value="TEICHURONIC ACID BIOSYNTHESIS PROTEIN TUAE"/>
    <property type="match status" value="1"/>
</dbReference>
<keyword evidence="9" id="KW-1185">Reference proteome</keyword>
<feature type="transmembrane region" description="Helical" evidence="6">
    <location>
        <begin position="197"/>
        <end position="219"/>
    </location>
</feature>
<evidence type="ECO:0000256" key="5">
    <source>
        <dbReference type="SAM" id="MobiDB-lite"/>
    </source>
</evidence>
<gene>
    <name evidence="8" type="ORF">F4554_003512</name>
</gene>
<feature type="transmembrane region" description="Helical" evidence="6">
    <location>
        <begin position="409"/>
        <end position="430"/>
    </location>
</feature>
<feature type="transmembrane region" description="Helical" evidence="6">
    <location>
        <begin position="369"/>
        <end position="397"/>
    </location>
</feature>
<dbReference type="Proteomes" id="UP000579605">
    <property type="component" value="Unassembled WGS sequence"/>
</dbReference>
<dbReference type="InterPro" id="IPR051533">
    <property type="entry name" value="WaaL-like"/>
</dbReference>
<comment type="caution">
    <text evidence="8">The sequence shown here is derived from an EMBL/GenBank/DDBJ whole genome shotgun (WGS) entry which is preliminary data.</text>
</comment>
<dbReference type="GO" id="GO:0016874">
    <property type="term" value="F:ligase activity"/>
    <property type="evidence" value="ECO:0007669"/>
    <property type="project" value="UniProtKB-KW"/>
</dbReference>
<evidence type="ECO:0000256" key="6">
    <source>
        <dbReference type="SAM" id="Phobius"/>
    </source>
</evidence>
<sequence>MSPISFAMFFSAMRLTGFQMRRTAGGIAPTRERCSSRRARPDVPAQAETSSRDSTLRSKSTRTGQSPTMGKLPTSAYGQPMAVQRNAAPSAATADRHRGHTNSGRTRLSVASATCPPSYRSTRRASAWSVPFATVYSPQMRALTTALIARGTCVRPEHRSPFLGRPDRRPRVLVMLVLLAAAMPFRFPVWFPASFPVVRSVSILDLMLMVGLITLVLDLKHRGLNLGYPPLALLLAFPALASALSLVWSEDRIVTLRTTVNFLEAFVAYLFVTRELAGLSAARIVVFLRRYVWLVTLPAVFLLLHVPGFAPYEPGLSPTSGDYLSYYTRLSHPLLGRSNNLAAVLVILVPVLLYFGHTRRDRLTTFTGLVAATAVVCTFSRGAMVASLIAGIVCLLLSHRPFRGRLKPLIGKVVTGTLALAAAPVALYLLNPATHEFFAGRLSAANILLRAELYRAAFEKIVARPLLGYGAGVAPRGDTSLVVDVHNTYVQQVLYYGVLLGLLVGLAVLSLPFFFLRRRGLHPLAGAVGFGVLAEVISFTFESSFEGTVLRVIFYLLLGMLAGLLRSSIPRQRREAPQHAAEVMS</sequence>
<keyword evidence="2 6" id="KW-0812">Transmembrane</keyword>
<evidence type="ECO:0000256" key="1">
    <source>
        <dbReference type="ARBA" id="ARBA00004141"/>
    </source>
</evidence>
<feature type="transmembrane region" description="Helical" evidence="6">
    <location>
        <begin position="493"/>
        <end position="516"/>
    </location>
</feature>
<name>A0A852ZDA7_9ACTN</name>
<evidence type="ECO:0000313" key="9">
    <source>
        <dbReference type="Proteomes" id="UP000579605"/>
    </source>
</evidence>
<reference evidence="8 9" key="1">
    <citation type="submission" date="2020-07" db="EMBL/GenBank/DDBJ databases">
        <title>Sequencing the genomes of 1000 actinobacteria strains.</title>
        <authorList>
            <person name="Klenk H.-P."/>
        </authorList>
    </citation>
    <scope>NUCLEOTIDE SEQUENCE [LARGE SCALE GENOMIC DNA]</scope>
    <source>
        <strain evidence="8 9">DSM 18448</strain>
    </source>
</reference>
<feature type="transmembrane region" description="Helical" evidence="6">
    <location>
        <begin position="172"/>
        <end position="191"/>
    </location>
</feature>
<dbReference type="EMBL" id="JACBZH010000001">
    <property type="protein sequence ID" value="NYH90874.1"/>
    <property type="molecule type" value="Genomic_DNA"/>
</dbReference>
<dbReference type="InterPro" id="IPR007016">
    <property type="entry name" value="O-antigen_ligase-rel_domated"/>
</dbReference>
<feature type="compositionally biased region" description="Polar residues" evidence="5">
    <location>
        <begin position="101"/>
        <end position="112"/>
    </location>
</feature>
<proteinExistence type="predicted"/>
<dbReference type="AlphaFoldDB" id="A0A852ZDA7"/>